<reference evidence="1" key="1">
    <citation type="submission" date="2023-11" db="EMBL/GenBank/DDBJ databases">
        <authorList>
            <person name="Alioto T."/>
            <person name="Alioto T."/>
            <person name="Gomez Garrido J."/>
        </authorList>
    </citation>
    <scope>NUCLEOTIDE SEQUENCE</scope>
</reference>
<organism evidence="1 2">
    <name type="scientific">Lecanosticta acicola</name>
    <dbReference type="NCBI Taxonomy" id="111012"/>
    <lineage>
        <taxon>Eukaryota</taxon>
        <taxon>Fungi</taxon>
        <taxon>Dikarya</taxon>
        <taxon>Ascomycota</taxon>
        <taxon>Pezizomycotina</taxon>
        <taxon>Dothideomycetes</taxon>
        <taxon>Dothideomycetidae</taxon>
        <taxon>Mycosphaerellales</taxon>
        <taxon>Mycosphaerellaceae</taxon>
        <taxon>Lecanosticta</taxon>
    </lineage>
</organism>
<dbReference type="AlphaFoldDB" id="A0AAI8W092"/>
<evidence type="ECO:0008006" key="3">
    <source>
        <dbReference type="Google" id="ProtNLM"/>
    </source>
</evidence>
<dbReference type="InterPro" id="IPR011051">
    <property type="entry name" value="RmlC_Cupin_sf"/>
</dbReference>
<dbReference type="EMBL" id="CAVMBE010000001">
    <property type="protein sequence ID" value="CAK3732826.1"/>
    <property type="molecule type" value="Genomic_DNA"/>
</dbReference>
<dbReference type="InterPro" id="IPR014710">
    <property type="entry name" value="RmlC-like_jellyroll"/>
</dbReference>
<protein>
    <recommendedName>
        <fullName evidence="3">Cupin 2 conserved barrel domain-containing protein</fullName>
    </recommendedName>
</protein>
<keyword evidence="2" id="KW-1185">Reference proteome</keyword>
<dbReference type="Gene3D" id="2.60.120.10">
    <property type="entry name" value="Jelly Rolls"/>
    <property type="match status" value="1"/>
</dbReference>
<comment type="caution">
    <text evidence="1">The sequence shown here is derived from an EMBL/GenBank/DDBJ whole genome shotgun (WGS) entry which is preliminary data.</text>
</comment>
<accession>A0AAI8W092</accession>
<gene>
    <name evidence="1" type="ORF">LECACI_7A000001</name>
</gene>
<evidence type="ECO:0000313" key="1">
    <source>
        <dbReference type="EMBL" id="CAK3732826.1"/>
    </source>
</evidence>
<evidence type="ECO:0000313" key="2">
    <source>
        <dbReference type="Proteomes" id="UP001296104"/>
    </source>
</evidence>
<sequence>MADTTCKEDIPPGVRDSSRRHIENPVAGEVADVMKYSYETNGEYTEALATCVEGGGPPIHYHRSYAEHFEAIEGDQTLQINYDEPMHLKPGEKYSVPKGTLHKFSAGPGGAKFKVRVTPGQPGFEKSIYILFGLARDGWLGTDCLPKNPVHTAVVGTLGDIYFPGAMGAVLNGVTSVSAAYARWSGVQDQLLRRYWE</sequence>
<proteinExistence type="predicted"/>
<name>A0AAI8W092_9PEZI</name>
<dbReference type="SUPFAM" id="SSF51182">
    <property type="entry name" value="RmlC-like cupins"/>
    <property type="match status" value="1"/>
</dbReference>
<dbReference type="Proteomes" id="UP001296104">
    <property type="component" value="Unassembled WGS sequence"/>
</dbReference>